<dbReference type="InterPro" id="IPR013747">
    <property type="entry name" value="ACP_syn_III_C"/>
</dbReference>
<dbReference type="InterPro" id="IPR013751">
    <property type="entry name" value="ACP_syn_III_N"/>
</dbReference>
<dbReference type="Gene3D" id="3.40.47.10">
    <property type="match status" value="1"/>
</dbReference>
<dbReference type="PANTHER" id="PTHR34069:SF3">
    <property type="entry name" value="ACYL-COA:ACYL-COA ALKYLTRANSFERASE"/>
    <property type="match status" value="1"/>
</dbReference>
<evidence type="ECO:0000256" key="1">
    <source>
        <dbReference type="ARBA" id="ARBA00022679"/>
    </source>
</evidence>
<accession>A0A4Y8RXW3</accession>
<keyword evidence="2" id="KW-0012">Acyltransferase</keyword>
<evidence type="ECO:0000313" key="5">
    <source>
        <dbReference type="EMBL" id="TFF29727.1"/>
    </source>
</evidence>
<dbReference type="GO" id="GO:0004315">
    <property type="term" value="F:3-oxoacyl-[acyl-carrier-protein] synthase activity"/>
    <property type="evidence" value="ECO:0007669"/>
    <property type="project" value="InterPro"/>
</dbReference>
<dbReference type="Pfam" id="PF08541">
    <property type="entry name" value="ACP_syn_III_C"/>
    <property type="match status" value="1"/>
</dbReference>
<dbReference type="Pfam" id="PF08545">
    <property type="entry name" value="ACP_syn_III"/>
    <property type="match status" value="1"/>
</dbReference>
<proteinExistence type="predicted"/>
<keyword evidence="6" id="KW-1185">Reference proteome</keyword>
<comment type="caution">
    <text evidence="5">The sequence shown here is derived from an EMBL/GenBank/DDBJ whole genome shotgun (WGS) entry which is preliminary data.</text>
</comment>
<keyword evidence="1" id="KW-0808">Transferase</keyword>
<evidence type="ECO:0000313" key="6">
    <source>
        <dbReference type="Proteomes" id="UP000297540"/>
    </source>
</evidence>
<dbReference type="PANTHER" id="PTHR34069">
    <property type="entry name" value="3-OXOACYL-[ACYL-CARRIER-PROTEIN] SYNTHASE 3"/>
    <property type="match status" value="1"/>
</dbReference>
<dbReference type="EMBL" id="SOZE01000070">
    <property type="protein sequence ID" value="TFF29727.1"/>
    <property type="molecule type" value="Genomic_DNA"/>
</dbReference>
<dbReference type="Proteomes" id="UP000297540">
    <property type="component" value="Unassembled WGS sequence"/>
</dbReference>
<dbReference type="SUPFAM" id="SSF53901">
    <property type="entry name" value="Thiolase-like"/>
    <property type="match status" value="1"/>
</dbReference>
<feature type="domain" description="Beta-ketoacyl-[acyl-carrier-protein] synthase III N-terminal" evidence="4">
    <location>
        <begin position="132"/>
        <end position="196"/>
    </location>
</feature>
<evidence type="ECO:0000259" key="4">
    <source>
        <dbReference type="Pfam" id="PF08545"/>
    </source>
</evidence>
<protein>
    <submittedName>
        <fullName evidence="5">Ketoacyl-ACP synthase III</fullName>
    </submittedName>
</protein>
<dbReference type="AlphaFoldDB" id="A0A4Y8RXW3"/>
<dbReference type="RefSeq" id="WP_134737999.1">
    <property type="nucleotide sequence ID" value="NZ_SOZE01000070.1"/>
</dbReference>
<gene>
    <name evidence="5" type="ORF">E2R66_28000</name>
</gene>
<dbReference type="OrthoDB" id="5171393at2"/>
<organism evidence="5 6">
    <name type="scientific">Mucilaginibacter psychrotolerans</name>
    <dbReference type="NCBI Taxonomy" id="1524096"/>
    <lineage>
        <taxon>Bacteria</taxon>
        <taxon>Pseudomonadati</taxon>
        <taxon>Bacteroidota</taxon>
        <taxon>Sphingobacteriia</taxon>
        <taxon>Sphingobacteriales</taxon>
        <taxon>Sphingobacteriaceae</taxon>
        <taxon>Mucilaginibacter</taxon>
    </lineage>
</organism>
<sequence length="362" mass="39802">MKQRYSILLGSGSYLPTRIINNEDFGEHTFYDQQGVRLDKANQEIIRQFEKITGIRERRYVTDELVTSDIAFFAAKEALASSNIDGESLDYIIIAHNFGDVSAVNPQSELVPSLASRVKQHLGITNPNTIAYDLPFGCAGWLQGVIQADFYIRSGDAAKVMVIGAETLSRICDPHDRDSMIYSDGAGAVILGVTESEVPVGILAHCTRSYSHELAYLLKMGRSYNPDYDGNRLFLKMQGRKLYEHALTIVPAVIKACLAKAGLVIDDMDKLLIHQANNKMDEAILRNLYSLYKQKDIPADVMPMTIARLGNSSVATLPTLYDLLIKGKMAGHTVGEGDMIAFVAVGAGVNVNAVIYKIHEPA</sequence>
<dbReference type="GO" id="GO:0044550">
    <property type="term" value="P:secondary metabolite biosynthetic process"/>
    <property type="evidence" value="ECO:0007669"/>
    <property type="project" value="TreeGrafter"/>
</dbReference>
<dbReference type="GO" id="GO:0006633">
    <property type="term" value="P:fatty acid biosynthetic process"/>
    <property type="evidence" value="ECO:0007669"/>
    <property type="project" value="InterPro"/>
</dbReference>
<name>A0A4Y8RXW3_9SPHI</name>
<evidence type="ECO:0000259" key="3">
    <source>
        <dbReference type="Pfam" id="PF08541"/>
    </source>
</evidence>
<dbReference type="InterPro" id="IPR016039">
    <property type="entry name" value="Thiolase-like"/>
</dbReference>
<dbReference type="CDD" id="cd00830">
    <property type="entry name" value="KAS_III"/>
    <property type="match status" value="1"/>
</dbReference>
<evidence type="ECO:0000256" key="2">
    <source>
        <dbReference type="ARBA" id="ARBA00023315"/>
    </source>
</evidence>
<feature type="domain" description="Beta-ketoacyl-[acyl-carrier-protein] synthase III C-terminal" evidence="3">
    <location>
        <begin position="258"/>
        <end position="358"/>
    </location>
</feature>
<reference evidence="5 6" key="1">
    <citation type="journal article" date="2017" name="Int. J. Syst. Evol. Microbiol.">
        <title>Mucilaginibacterpsychrotolerans sp. nov., isolated from peatlands.</title>
        <authorList>
            <person name="Deng Y."/>
            <person name="Shen L."/>
            <person name="Xu B."/>
            <person name="Liu Y."/>
            <person name="Gu Z."/>
            <person name="Liu H."/>
            <person name="Zhou Y."/>
        </authorList>
    </citation>
    <scope>NUCLEOTIDE SEQUENCE [LARGE SCALE GENOMIC DNA]</scope>
    <source>
        <strain evidence="5 6">NH7-4</strain>
    </source>
</reference>